<gene>
    <name evidence="2" type="ORF">BD626DRAFT_589369</name>
</gene>
<sequence length="955" mass="104128">MLAAAAATLDVASPLLGYEPTDRDTTPRVPAERNEEHDGSTASTSHEDAFLSDPAAADPEGASSHLATESIESDVPAERNTDATEELGTSTLATSYDDSDASNPAAADPEDEPEYTPEPSPLLGVDEGLLDDVSATVNIDTLDTRALIFLETIMRNRLCPKCAHDADQFFQSVPFAYRLGFFGALESHGIFGESTFTTRLLGLGLAWAYGGDDALVLWRDGLALGQEYAPVYKHVHRKGAADHEEEEFGVVPVLHAYAYTILYGLFEAGGGEYLQRESNIAEAVALNDAFGPRNANFTGDDLRRFCDVYSGRTCAQSAFEHAVVNSIKFFIPPGDEARQAADRVDVQRMPQAVYNAIHQFVQDCLDDAEAVRQLLDSDGEQRLDVMDRDRVLVYFQEPETSPLLEELAVFMEGASTNYAYGFCGGFLARIDMQRDDMIIFHAMRAVSPDHESRSLDYIHGYQLGSAFAVTVREMKKPGAETSSESFTVAKWVSYLTFEMSGTLRYDGKGKEIAAIHIKPDTPIWHDAFKHIAQAAIGHLEVECHEQYREGLLGERDNRAMEWTAVELGVMNALRACMHMAPLTTSTCDQRVYQVAHNFLRSGLIVDSVQGIFRNLQKEKERTNAVQITISPPAVSSSSPATPTSAPVGAAASPAIASTSLAIAPSPVVPSTTSIPSLSPTPSVSSSSLSATASVFTPSIMFTTASTSAAALATPPSASSPLFSSPPPPTSIEPYARPGAGVKQLLDGHPSNRAFLDSLVRCEPSGIKGLADGINAAYAGRKDAPAVLPSGVSDSGLYLDAWELGCRMAQARLSNNAAFAWSCSRWMFVFEVALAHSIRIPHNTSMEPYLIELDDDFYEFYRDASGLDGDADTRRQGRLSKSDTASDPRPECRTVYRAVFDALEKIRSDHKYNDIAQRLPGRSLVYDVVYWRVLSHRMPDGQPIFPYKKPRRGTRR</sequence>
<reference evidence="2 3" key="1">
    <citation type="journal article" date="2019" name="New Phytol.">
        <title>Comparative genomics reveals unique wood-decay strategies and fruiting body development in the Schizophyllaceae.</title>
        <authorList>
            <person name="Almasi E."/>
            <person name="Sahu N."/>
            <person name="Krizsan K."/>
            <person name="Balint B."/>
            <person name="Kovacs G.M."/>
            <person name="Kiss B."/>
            <person name="Cseklye J."/>
            <person name="Drula E."/>
            <person name="Henrissat B."/>
            <person name="Nagy I."/>
            <person name="Chovatia M."/>
            <person name="Adam C."/>
            <person name="LaButti K."/>
            <person name="Lipzen A."/>
            <person name="Riley R."/>
            <person name="Grigoriev I.V."/>
            <person name="Nagy L.G."/>
        </authorList>
    </citation>
    <scope>NUCLEOTIDE SEQUENCE [LARGE SCALE GENOMIC DNA]</scope>
    <source>
        <strain evidence="2 3">NL-1724</strain>
    </source>
</reference>
<comment type="caution">
    <text evidence="2">The sequence shown here is derived from an EMBL/GenBank/DDBJ whole genome shotgun (WGS) entry which is preliminary data.</text>
</comment>
<dbReference type="EMBL" id="VDMD01000294">
    <property type="protein sequence ID" value="TRM55153.1"/>
    <property type="molecule type" value="Genomic_DNA"/>
</dbReference>
<evidence type="ECO:0000256" key="1">
    <source>
        <dbReference type="SAM" id="MobiDB-lite"/>
    </source>
</evidence>
<dbReference type="Proteomes" id="UP000320762">
    <property type="component" value="Unassembled WGS sequence"/>
</dbReference>
<name>A0A550BRI2_9AGAR</name>
<feature type="region of interest" description="Disordered" evidence="1">
    <location>
        <begin position="1"/>
        <end position="126"/>
    </location>
</feature>
<proteinExistence type="predicted"/>
<evidence type="ECO:0000313" key="3">
    <source>
        <dbReference type="Proteomes" id="UP000320762"/>
    </source>
</evidence>
<dbReference type="OrthoDB" id="10402802at2759"/>
<accession>A0A550BRI2</accession>
<dbReference type="AlphaFoldDB" id="A0A550BRI2"/>
<organism evidence="2 3">
    <name type="scientific">Schizophyllum amplum</name>
    <dbReference type="NCBI Taxonomy" id="97359"/>
    <lineage>
        <taxon>Eukaryota</taxon>
        <taxon>Fungi</taxon>
        <taxon>Dikarya</taxon>
        <taxon>Basidiomycota</taxon>
        <taxon>Agaricomycotina</taxon>
        <taxon>Agaricomycetes</taxon>
        <taxon>Agaricomycetidae</taxon>
        <taxon>Agaricales</taxon>
        <taxon>Schizophyllaceae</taxon>
        <taxon>Schizophyllum</taxon>
    </lineage>
</organism>
<feature type="compositionally biased region" description="Basic and acidic residues" evidence="1">
    <location>
        <begin position="870"/>
        <end position="889"/>
    </location>
</feature>
<feature type="region of interest" description="Disordered" evidence="1">
    <location>
        <begin position="868"/>
        <end position="889"/>
    </location>
</feature>
<evidence type="ECO:0000313" key="2">
    <source>
        <dbReference type="EMBL" id="TRM55153.1"/>
    </source>
</evidence>
<feature type="compositionally biased region" description="Basic and acidic residues" evidence="1">
    <location>
        <begin position="20"/>
        <end position="49"/>
    </location>
</feature>
<keyword evidence="3" id="KW-1185">Reference proteome</keyword>
<feature type="region of interest" description="Disordered" evidence="1">
    <location>
        <begin position="628"/>
        <end position="648"/>
    </location>
</feature>
<protein>
    <submittedName>
        <fullName evidence="2">Uncharacterized protein</fullName>
    </submittedName>
</protein>